<dbReference type="EMBL" id="QKKF02019433">
    <property type="protein sequence ID" value="RZF39919.1"/>
    <property type="molecule type" value="Genomic_DNA"/>
</dbReference>
<sequence>MFNHLLRKTQISLCKRQTRARTEHSSKSEVATMRRAARKLEPRFAVRLWRKGMLINRQDPNRTGDHLSILGRTNEPRGKWQRKIAQT</sequence>
<name>A0A482X251_LAOST</name>
<comment type="caution">
    <text evidence="2">The sequence shown here is derived from an EMBL/GenBank/DDBJ whole genome shotgun (WGS) entry which is preliminary data.</text>
</comment>
<dbReference type="InParanoid" id="A0A482X251"/>
<feature type="region of interest" description="Disordered" evidence="1">
    <location>
        <begin position="60"/>
        <end position="87"/>
    </location>
</feature>
<gene>
    <name evidence="2" type="ORF">LSTR_LSTR002322</name>
</gene>
<evidence type="ECO:0000313" key="2">
    <source>
        <dbReference type="EMBL" id="RZF39919.1"/>
    </source>
</evidence>
<proteinExistence type="predicted"/>
<evidence type="ECO:0000256" key="1">
    <source>
        <dbReference type="SAM" id="MobiDB-lite"/>
    </source>
</evidence>
<accession>A0A482X251</accession>
<evidence type="ECO:0000313" key="3">
    <source>
        <dbReference type="Proteomes" id="UP000291343"/>
    </source>
</evidence>
<protein>
    <submittedName>
        <fullName evidence="2">Uncharacterized protein</fullName>
    </submittedName>
</protein>
<dbReference type="AlphaFoldDB" id="A0A482X251"/>
<keyword evidence="3" id="KW-1185">Reference proteome</keyword>
<reference evidence="2 3" key="1">
    <citation type="journal article" date="2017" name="Gigascience">
        <title>Genome sequence of the small brown planthopper, Laodelphax striatellus.</title>
        <authorList>
            <person name="Zhu J."/>
            <person name="Jiang F."/>
            <person name="Wang X."/>
            <person name="Yang P."/>
            <person name="Bao Y."/>
            <person name="Zhao W."/>
            <person name="Wang W."/>
            <person name="Lu H."/>
            <person name="Wang Q."/>
            <person name="Cui N."/>
            <person name="Li J."/>
            <person name="Chen X."/>
            <person name="Luo L."/>
            <person name="Yu J."/>
            <person name="Kang L."/>
            <person name="Cui F."/>
        </authorList>
    </citation>
    <scope>NUCLEOTIDE SEQUENCE [LARGE SCALE GENOMIC DNA]</scope>
    <source>
        <strain evidence="2">Lst14</strain>
    </source>
</reference>
<organism evidence="2 3">
    <name type="scientific">Laodelphax striatellus</name>
    <name type="common">Small brown planthopper</name>
    <name type="synonym">Delphax striatella</name>
    <dbReference type="NCBI Taxonomy" id="195883"/>
    <lineage>
        <taxon>Eukaryota</taxon>
        <taxon>Metazoa</taxon>
        <taxon>Ecdysozoa</taxon>
        <taxon>Arthropoda</taxon>
        <taxon>Hexapoda</taxon>
        <taxon>Insecta</taxon>
        <taxon>Pterygota</taxon>
        <taxon>Neoptera</taxon>
        <taxon>Paraneoptera</taxon>
        <taxon>Hemiptera</taxon>
        <taxon>Auchenorrhyncha</taxon>
        <taxon>Fulgoroidea</taxon>
        <taxon>Delphacidae</taxon>
        <taxon>Criomorphinae</taxon>
        <taxon>Laodelphax</taxon>
    </lineage>
</organism>
<dbReference type="Proteomes" id="UP000291343">
    <property type="component" value="Unassembled WGS sequence"/>
</dbReference>